<feature type="transmembrane region" description="Helical" evidence="1">
    <location>
        <begin position="608"/>
        <end position="627"/>
    </location>
</feature>
<evidence type="ECO:0008006" key="4">
    <source>
        <dbReference type="Google" id="ProtNLM"/>
    </source>
</evidence>
<dbReference type="Proteomes" id="UP000292639">
    <property type="component" value="Unassembled WGS sequence"/>
</dbReference>
<reference evidence="2 3" key="1">
    <citation type="submission" date="2018-06" db="EMBL/GenBank/DDBJ databases">
        <title>Three novel Pseudomonas species isolated from symptomatic oak.</title>
        <authorList>
            <person name="Bueno-Gonzalez V."/>
            <person name="Brady C."/>
        </authorList>
    </citation>
    <scope>NUCLEOTIDE SEQUENCE [LARGE SCALE GENOMIC DNA]</scope>
    <source>
        <strain evidence="2 3">P17C</strain>
    </source>
</reference>
<keyword evidence="1" id="KW-0812">Transmembrane</keyword>
<evidence type="ECO:0000313" key="2">
    <source>
        <dbReference type="EMBL" id="TBU94066.1"/>
    </source>
</evidence>
<comment type="caution">
    <text evidence="2">The sequence shown here is derived from an EMBL/GenBank/DDBJ whole genome shotgun (WGS) entry which is preliminary data.</text>
</comment>
<keyword evidence="3" id="KW-1185">Reference proteome</keyword>
<gene>
    <name evidence="2" type="ORF">DNJ96_13590</name>
</gene>
<feature type="transmembrane region" description="Helical" evidence="1">
    <location>
        <begin position="576"/>
        <end position="602"/>
    </location>
</feature>
<dbReference type="AlphaFoldDB" id="A0A4Q9R343"/>
<sequence length="725" mass="78220">MTQTLAHRWRFFRAGGFDQVQLETPADLAALRGLDQKLWASLACPVSDLELDRRMLDYIDLNRDGRIRAPEILDVVDWTLARLADPGVLFQEGPLRLQSLTGDAEGTRLRLAAQRLLDVLGRPTDDSLALADTDDLALLFPPHEYNGDGLVPAALSPDAELQAAIADIIACLGAETDRSGEAAIGEEQIAAFFEQARQLHAWQARAVEQGLEVFGEGTGAAVEALSAVRGKVDDYFTRVAMAEFDPRAAVLMNAQEEELVRLASLSLADAGELAGLPLAVIQHGDRLPLGKGLNPAWQSAIDELQERVVRPIYGEQDSLSSAQWRHLLALCGDYLAWQAEAPQPAIAGVLARERILELVDQGVEARLLALVEADKAVAEAADGLVELDKLIRLRHGLLRLLRNFVSFQCFYSRQDKAVFQAGTLYIDGKSCDLVVEVDDIEAHAKVAAASDCFLLYCTCTRRGEPVRGKETLNIVAAVTAGTEGDLQAGRHGLFYDRAGNDWDATVVKLMQNAISIREAFWSPYRRISNLVSEQVQKLASSRDADMVSKAAGTLEDTAGAASAAPPAFDIARFAGIFAAIGLAIGALGTALAAVVTGILSLAWWQVPLLLLGVLLAISGPSMLLAWFKLRRRSLGPILDGNGWAVNAQARISIPFGTALTQMAVLPSDSDRALRDPYAEKPRLWPWVLALSLVAGLGYYAWSTGMFAQAPAEPAAPAEVSQAPTE</sequence>
<proteinExistence type="predicted"/>
<protein>
    <recommendedName>
        <fullName evidence="4">EF-hand domain-containing protein</fullName>
    </recommendedName>
</protein>
<evidence type="ECO:0000313" key="3">
    <source>
        <dbReference type="Proteomes" id="UP000292639"/>
    </source>
</evidence>
<dbReference type="EMBL" id="QJUP01000019">
    <property type="protein sequence ID" value="TBU94066.1"/>
    <property type="molecule type" value="Genomic_DNA"/>
</dbReference>
<keyword evidence="1" id="KW-0472">Membrane</keyword>
<keyword evidence="1" id="KW-1133">Transmembrane helix</keyword>
<accession>A0A4Q9R343</accession>
<dbReference type="RefSeq" id="WP_131182689.1">
    <property type="nucleotide sequence ID" value="NZ_QJUO01000001.1"/>
</dbReference>
<name>A0A4Q9R343_9GAMM</name>
<feature type="transmembrane region" description="Helical" evidence="1">
    <location>
        <begin position="683"/>
        <end position="701"/>
    </location>
</feature>
<evidence type="ECO:0000256" key="1">
    <source>
        <dbReference type="SAM" id="Phobius"/>
    </source>
</evidence>
<organism evidence="2 3">
    <name type="scientific">Stutzerimonas kirkiae</name>
    <dbReference type="NCBI Taxonomy" id="2211392"/>
    <lineage>
        <taxon>Bacteria</taxon>
        <taxon>Pseudomonadati</taxon>
        <taxon>Pseudomonadota</taxon>
        <taxon>Gammaproteobacteria</taxon>
        <taxon>Pseudomonadales</taxon>
        <taxon>Pseudomonadaceae</taxon>
        <taxon>Stutzerimonas</taxon>
    </lineage>
</organism>